<name>A0ACB8WYA7_9TELE</name>
<organism evidence="1 2">
    <name type="scientific">Scortum barcoo</name>
    <name type="common">barcoo grunter</name>
    <dbReference type="NCBI Taxonomy" id="214431"/>
    <lineage>
        <taxon>Eukaryota</taxon>
        <taxon>Metazoa</taxon>
        <taxon>Chordata</taxon>
        <taxon>Craniata</taxon>
        <taxon>Vertebrata</taxon>
        <taxon>Euteleostomi</taxon>
        <taxon>Actinopterygii</taxon>
        <taxon>Neopterygii</taxon>
        <taxon>Teleostei</taxon>
        <taxon>Neoteleostei</taxon>
        <taxon>Acanthomorphata</taxon>
        <taxon>Eupercaria</taxon>
        <taxon>Centrarchiformes</taxon>
        <taxon>Terapontoidei</taxon>
        <taxon>Terapontidae</taxon>
        <taxon>Scortum</taxon>
    </lineage>
</organism>
<accession>A0ACB8WYA7</accession>
<comment type="caution">
    <text evidence="1">The sequence shown here is derived from an EMBL/GenBank/DDBJ whole genome shotgun (WGS) entry which is preliminary data.</text>
</comment>
<evidence type="ECO:0000313" key="1">
    <source>
        <dbReference type="EMBL" id="KAI3373017.1"/>
    </source>
</evidence>
<dbReference type="Proteomes" id="UP000831701">
    <property type="component" value="Chromosome 5"/>
</dbReference>
<keyword evidence="2" id="KW-1185">Reference proteome</keyword>
<evidence type="ECO:0000313" key="2">
    <source>
        <dbReference type="Proteomes" id="UP000831701"/>
    </source>
</evidence>
<dbReference type="EMBL" id="CM041535">
    <property type="protein sequence ID" value="KAI3373017.1"/>
    <property type="molecule type" value="Genomic_DNA"/>
</dbReference>
<sequence>MFSAPPVLPCVSSSSVELRGVLLLAVLQCCSVARCGCEPRLVNIGAVLSQKRYEQVFKEAVSQANTLYGKDKFKMNAISVTHKPNAIQMALSVCEDLISNQVYAILVSHPPQSNDHLTPTPVSYTAGFYRIPVVGLTTRMSIYSDKSIHLSFLRTVPPYSHQAHVWFDLMREFRWNHIILIVSDDHEGRAAQKRLETLLEERETKTKNRNYENLDQQNFDFRRTPKAEKVLLFSQDTNLTSLLLEAKDLEARVIILSASEDEAAAVYKAARQLNMTGSGYVWLVGEREMTGKALSEAPDDVSLGSANSDSQLLSVSWRTDVDTFRLLGLQLINGKNESAHITDAVAVVAQSLQELFEKENITEPPRGCVGNTNIWRTGPLFKRSILNYQQKPGRLVQVGVFNGSQVVMNPQRKIIWPGGETEKPVGYQMSTKLKIVTIHQEPFVYVKPTKADGTCKEEYTVNGVLIKKVICTGPNGTIPGQPIVPQCCYGFCIDLLIKLAMSMNFTYEVHLVADGKFGTQERVNNSNKKEWNGMMGELLGGLADMIVAPLTINNERAQYIEFSKPFKYQGLTILVKKEIPRSTLDSFMQPFQSTLWLLVGLSVHVVAVMLYLLDRFSPFGRFKVNSEEEEEDALTLSSAMWFSWGVLLNSGIGEGAPRSFSARILGMVWAGFAMIIVASYTANLAAFLVLDRPEERITGINDPRLRNPSDKFIYATVKQSSVDIYFRRQVELSTMYRHMEKHNYESAAEAIQAVRDNKLHAFIWDSAVLEFEASQKCDLVTTGELFFRSGFGIGMRKDSPWKQNVSLAILSSHENGFMEDLDKTWVRYQECDSRSNAPATLTFENMADIPVLTCPHLSYSGVFMLVAGGIVAGIFLIFIEIAYKRHKDARRKQMQLAFAAVNVWRKNLQDRKSGRAEPEPKLKTSFRSITSTSDLKRRRASGDATIFYPSVPMFLFVIRLSSPPLCCHLTSSSINSSMTHHGPSVSQPSLPSRLHQLICPSNRREETE</sequence>
<proteinExistence type="predicted"/>
<reference evidence="1" key="1">
    <citation type="submission" date="2022-04" db="EMBL/GenBank/DDBJ databases">
        <title>Jade perch genome.</title>
        <authorList>
            <person name="Chao B."/>
        </authorList>
    </citation>
    <scope>NUCLEOTIDE SEQUENCE</scope>
    <source>
        <strain evidence="1">CB-2022</strain>
    </source>
</reference>
<gene>
    <name evidence="1" type="ORF">L3Q82_023452</name>
</gene>
<protein>
    <submittedName>
        <fullName evidence="1">Uncharacterized protein</fullName>
    </submittedName>
</protein>